<dbReference type="EMBL" id="BAABGP010000022">
    <property type="protein sequence ID" value="GAA4489451.1"/>
    <property type="molecule type" value="Genomic_DNA"/>
</dbReference>
<protein>
    <recommendedName>
        <fullName evidence="3">Sulfur reduction protein DsrE</fullName>
    </recommendedName>
</protein>
<name>A0ABP8PPW3_9MICO</name>
<evidence type="ECO:0000313" key="2">
    <source>
        <dbReference type="Proteomes" id="UP001500731"/>
    </source>
</evidence>
<dbReference type="Gene3D" id="3.40.1260.10">
    <property type="entry name" value="DsrEFH-like"/>
    <property type="match status" value="1"/>
</dbReference>
<gene>
    <name evidence="1" type="ORF">GCM10023171_30360</name>
</gene>
<dbReference type="InterPro" id="IPR027396">
    <property type="entry name" value="DsrEFH-like"/>
</dbReference>
<comment type="caution">
    <text evidence="1">The sequence shown here is derived from an EMBL/GenBank/DDBJ whole genome shotgun (WGS) entry which is preliminary data.</text>
</comment>
<organism evidence="1 2">
    <name type="scientific">Microbacterium panaciterrae</name>
    <dbReference type="NCBI Taxonomy" id="985759"/>
    <lineage>
        <taxon>Bacteria</taxon>
        <taxon>Bacillati</taxon>
        <taxon>Actinomycetota</taxon>
        <taxon>Actinomycetes</taxon>
        <taxon>Micrococcales</taxon>
        <taxon>Microbacteriaceae</taxon>
        <taxon>Microbacterium</taxon>
    </lineage>
</organism>
<dbReference type="Proteomes" id="UP001500731">
    <property type="component" value="Unassembled WGS sequence"/>
</dbReference>
<reference evidence="2" key="1">
    <citation type="journal article" date="2019" name="Int. J. Syst. Evol. Microbiol.">
        <title>The Global Catalogue of Microorganisms (GCM) 10K type strain sequencing project: providing services to taxonomists for standard genome sequencing and annotation.</title>
        <authorList>
            <consortium name="The Broad Institute Genomics Platform"/>
            <consortium name="The Broad Institute Genome Sequencing Center for Infectious Disease"/>
            <person name="Wu L."/>
            <person name="Ma J."/>
        </authorList>
    </citation>
    <scope>NUCLEOTIDE SEQUENCE [LARGE SCALE GENOMIC DNA]</scope>
    <source>
        <strain evidence="2">JCM 17839</strain>
    </source>
</reference>
<dbReference type="SUPFAM" id="SSF75169">
    <property type="entry name" value="DsrEFH-like"/>
    <property type="match status" value="1"/>
</dbReference>
<dbReference type="RefSeq" id="WP_345188243.1">
    <property type="nucleotide sequence ID" value="NZ_BAABGP010000022.1"/>
</dbReference>
<accession>A0ABP8PPW3</accession>
<evidence type="ECO:0000313" key="1">
    <source>
        <dbReference type="EMBL" id="GAA4489451.1"/>
    </source>
</evidence>
<keyword evidence="2" id="KW-1185">Reference proteome</keyword>
<sequence>MPTTNTVVLHVSDRPEDVARAIDSAHTLHANRPAYRIRIIVNGPALRGATVDGAPLDLSRLPEGAGIEACEVGMRSRGIPTDTLQAGVRTTASAVVALSEAQLAGAAYVRI</sequence>
<evidence type="ECO:0008006" key="3">
    <source>
        <dbReference type="Google" id="ProtNLM"/>
    </source>
</evidence>
<proteinExistence type="predicted"/>